<reference evidence="7" key="1">
    <citation type="submission" date="2025-08" db="UniProtKB">
        <authorList>
            <consortium name="RefSeq"/>
        </authorList>
    </citation>
    <scope>IDENTIFICATION</scope>
    <source>
        <tissue evidence="7">Muscle</tissue>
    </source>
</reference>
<keyword evidence="4" id="KW-0812">Transmembrane</keyword>
<feature type="region of interest" description="Disordered" evidence="3">
    <location>
        <begin position="353"/>
        <end position="390"/>
    </location>
</feature>
<name>A0ABM1SRT1_LIMPO</name>
<organism evidence="6 7">
    <name type="scientific">Limulus polyphemus</name>
    <name type="common">Atlantic horseshoe crab</name>
    <dbReference type="NCBI Taxonomy" id="6850"/>
    <lineage>
        <taxon>Eukaryota</taxon>
        <taxon>Metazoa</taxon>
        <taxon>Ecdysozoa</taxon>
        <taxon>Arthropoda</taxon>
        <taxon>Chelicerata</taxon>
        <taxon>Merostomata</taxon>
        <taxon>Xiphosura</taxon>
        <taxon>Limulidae</taxon>
        <taxon>Limulus</taxon>
    </lineage>
</organism>
<dbReference type="Pfam" id="PF00057">
    <property type="entry name" value="Ldl_recept_a"/>
    <property type="match status" value="1"/>
</dbReference>
<dbReference type="InterPro" id="IPR023415">
    <property type="entry name" value="LDLR_class-A_CS"/>
</dbReference>
<evidence type="ECO:0000313" key="6">
    <source>
        <dbReference type="Proteomes" id="UP000694941"/>
    </source>
</evidence>
<dbReference type="PROSITE" id="PS01180">
    <property type="entry name" value="CUB"/>
    <property type="match status" value="1"/>
</dbReference>
<dbReference type="Gene3D" id="2.60.120.290">
    <property type="entry name" value="Spermadhesin, CUB domain"/>
    <property type="match status" value="1"/>
</dbReference>
<keyword evidence="4" id="KW-0472">Membrane</keyword>
<dbReference type="RefSeq" id="XP_022246337.1">
    <property type="nucleotide sequence ID" value="XM_022390629.1"/>
</dbReference>
<sequence>MFLGKRRVKDDLIEVNKIIWRITRIKASEFLVLYSEDNVMKGHKFKIWERQGCKDIAFTTRKRCYNSIGKMFSKLLFWIFLANYLSLSLAGAKQENYFLTDYCQLNSQDPAVLVLSKNGQYSAGTLKLAQVLTGQPFYKAGMNCSLILCAPVGYQLLLTFSFVNIRSCEFDELLVITGQSNQTNYSDPICGQHKCHDEDCPELDFVSTLKLPNITVKFQSSTEGNITFNYTGFEATFTVFDSVDNVTHSCEGSERFRCNNGRCIWQNFYCNGHNNCGDRSDEPFYCPHPVTTTQTIWGVVVIVFGITMICFFVPLFIFLAICGSRSSITTTTSFFEPNEHWPGINDSGICSSLSDPDTAKSSKSDQSGSLPSPTDASSTTVSNEKDSGVPAMAAFSKGKNVPYKTHDKVKLIPENTLD</sequence>
<keyword evidence="4" id="KW-1133">Transmembrane helix</keyword>
<evidence type="ECO:0000256" key="2">
    <source>
        <dbReference type="PROSITE-ProRule" id="PRU00124"/>
    </source>
</evidence>
<dbReference type="PROSITE" id="PS01209">
    <property type="entry name" value="LDLRA_1"/>
    <property type="match status" value="1"/>
</dbReference>
<evidence type="ECO:0000256" key="1">
    <source>
        <dbReference type="ARBA" id="ARBA00023157"/>
    </source>
</evidence>
<feature type="transmembrane region" description="Helical" evidence="4">
    <location>
        <begin position="296"/>
        <end position="321"/>
    </location>
</feature>
<dbReference type="GeneID" id="106463186"/>
<dbReference type="SMART" id="SM00192">
    <property type="entry name" value="LDLa"/>
    <property type="match status" value="1"/>
</dbReference>
<dbReference type="InterPro" id="IPR035914">
    <property type="entry name" value="Sperma_CUB_dom_sf"/>
</dbReference>
<feature type="transmembrane region" description="Helical" evidence="4">
    <location>
        <begin position="71"/>
        <end position="92"/>
    </location>
</feature>
<gene>
    <name evidence="7" type="primary">LOC106463186</name>
</gene>
<dbReference type="CDD" id="cd00112">
    <property type="entry name" value="LDLa"/>
    <property type="match status" value="1"/>
</dbReference>
<keyword evidence="6" id="KW-1185">Reference proteome</keyword>
<feature type="domain" description="CUB" evidence="5">
    <location>
        <begin position="122"/>
        <end position="240"/>
    </location>
</feature>
<keyword evidence="1 2" id="KW-1015">Disulfide bond</keyword>
<feature type="disulfide bond" evidence="2">
    <location>
        <begin position="258"/>
        <end position="276"/>
    </location>
</feature>
<dbReference type="PANTHER" id="PTHR24652">
    <property type="entry name" value="LOW-DENSITY LIPOPROTEIN RECEPTOR CLASS A DOMAIN-CONTAINING PROTEIN 2"/>
    <property type="match status" value="1"/>
</dbReference>
<evidence type="ECO:0000259" key="5">
    <source>
        <dbReference type="PROSITE" id="PS01180"/>
    </source>
</evidence>
<dbReference type="Proteomes" id="UP000694941">
    <property type="component" value="Unplaced"/>
</dbReference>
<dbReference type="InterPro" id="IPR002172">
    <property type="entry name" value="LDrepeatLR_classA_rpt"/>
</dbReference>
<protein>
    <submittedName>
        <fullName evidence="7">Uncharacterized protein LOC106463186 isoform X1</fullName>
    </submittedName>
</protein>
<comment type="caution">
    <text evidence="2">Lacks conserved residue(s) required for the propagation of feature annotation.</text>
</comment>
<dbReference type="InterPro" id="IPR000859">
    <property type="entry name" value="CUB_dom"/>
</dbReference>
<accession>A0ABM1SRT1</accession>
<evidence type="ECO:0000256" key="3">
    <source>
        <dbReference type="SAM" id="MobiDB-lite"/>
    </source>
</evidence>
<dbReference type="PANTHER" id="PTHR24652:SF67">
    <property type="entry name" value="LOW-DENSITY LIPOPROTEIN RECEPTOR CLASS A DOMAIN-CONTAINING PROTEIN 2"/>
    <property type="match status" value="1"/>
</dbReference>
<evidence type="ECO:0000313" key="7">
    <source>
        <dbReference type="RefSeq" id="XP_022246337.1"/>
    </source>
</evidence>
<dbReference type="PROSITE" id="PS50068">
    <property type="entry name" value="LDLRA_2"/>
    <property type="match status" value="1"/>
</dbReference>
<dbReference type="InterPro" id="IPR036055">
    <property type="entry name" value="LDL_receptor-like_sf"/>
</dbReference>
<dbReference type="SUPFAM" id="SSF57424">
    <property type="entry name" value="LDL receptor-like module"/>
    <property type="match status" value="1"/>
</dbReference>
<feature type="compositionally biased region" description="Polar residues" evidence="3">
    <location>
        <begin position="364"/>
        <end position="382"/>
    </location>
</feature>
<dbReference type="InterPro" id="IPR042333">
    <property type="entry name" value="LRAD2/Mig-13-like"/>
</dbReference>
<dbReference type="SUPFAM" id="SSF49854">
    <property type="entry name" value="Spermadhesin, CUB domain"/>
    <property type="match status" value="1"/>
</dbReference>
<proteinExistence type="predicted"/>
<evidence type="ECO:0000256" key="4">
    <source>
        <dbReference type="SAM" id="Phobius"/>
    </source>
</evidence>
<dbReference type="Gene3D" id="4.10.400.10">
    <property type="entry name" value="Low-density Lipoprotein Receptor"/>
    <property type="match status" value="1"/>
</dbReference>